<dbReference type="AlphaFoldDB" id="A0A0N0H1B5"/>
<reference evidence="2" key="1">
    <citation type="submission" date="2015-07" db="EMBL/GenBank/DDBJ databases">
        <authorList>
            <person name="Ju K.-S."/>
            <person name="Doroghazi J.R."/>
            <person name="Metcalf W.W."/>
        </authorList>
    </citation>
    <scope>NUCLEOTIDE SEQUENCE [LARGE SCALE GENOMIC DNA]</scope>
    <source>
        <strain evidence="2">NRRL ISP-5002</strain>
    </source>
</reference>
<dbReference type="Proteomes" id="UP000037982">
    <property type="component" value="Unassembled WGS sequence"/>
</dbReference>
<organism evidence="1 2">
    <name type="scientific">Streptomyces chattanoogensis</name>
    <dbReference type="NCBI Taxonomy" id="66876"/>
    <lineage>
        <taxon>Bacteria</taxon>
        <taxon>Bacillati</taxon>
        <taxon>Actinomycetota</taxon>
        <taxon>Actinomycetes</taxon>
        <taxon>Kitasatosporales</taxon>
        <taxon>Streptomycetaceae</taxon>
        <taxon>Streptomyces</taxon>
    </lineage>
</organism>
<proteinExistence type="predicted"/>
<gene>
    <name evidence="1" type="ORF">ADL29_12640</name>
</gene>
<evidence type="ECO:0000313" key="2">
    <source>
        <dbReference type="Proteomes" id="UP000037982"/>
    </source>
</evidence>
<comment type="caution">
    <text evidence="1">The sequence shown here is derived from an EMBL/GenBank/DDBJ whole genome shotgun (WGS) entry which is preliminary data.</text>
</comment>
<evidence type="ECO:0000313" key="1">
    <source>
        <dbReference type="EMBL" id="KPC64352.1"/>
    </source>
</evidence>
<accession>A0A0N0H1B5</accession>
<keyword evidence="2" id="KW-1185">Reference proteome</keyword>
<name>A0A0N0H1B5_9ACTN</name>
<protein>
    <submittedName>
        <fullName evidence="1">Uncharacterized protein</fullName>
    </submittedName>
</protein>
<dbReference type="EMBL" id="LGKG01000101">
    <property type="protein sequence ID" value="KPC64352.1"/>
    <property type="molecule type" value="Genomic_DNA"/>
</dbReference>
<sequence>MERLGPIVPRICSSWGEAVPYEPEPGGEDLDVDEGVVPGAAQLQAEPFLVQMSPEPCPARMTTL</sequence>
<dbReference type="PATRIC" id="fig|66876.3.peg.2781"/>